<proteinExistence type="predicted"/>
<organism evidence="1 2">
    <name type="scientific">Rhizopus oryzae</name>
    <name type="common">Mucormycosis agent</name>
    <name type="synonym">Rhizopus arrhizus var. delemar</name>
    <dbReference type="NCBI Taxonomy" id="64495"/>
    <lineage>
        <taxon>Eukaryota</taxon>
        <taxon>Fungi</taxon>
        <taxon>Fungi incertae sedis</taxon>
        <taxon>Mucoromycota</taxon>
        <taxon>Mucoromycotina</taxon>
        <taxon>Mucoromycetes</taxon>
        <taxon>Mucorales</taxon>
        <taxon>Mucorineae</taxon>
        <taxon>Rhizopodaceae</taxon>
        <taxon>Rhizopus</taxon>
    </lineage>
</organism>
<dbReference type="AlphaFoldDB" id="A0A9P6YKH4"/>
<protein>
    <submittedName>
        <fullName evidence="1">Uncharacterized protein</fullName>
    </submittedName>
</protein>
<sequence>MWFGSKSTDYYLNNTSSGYRTERRNKNGVRSFFRSSDSNSRHHSVPTHSYDTRYYSGLPHNGGNLSKPFHDLDYYQQQGHTFLPHPPRPGMQDSNGHYSAHLISDHSRYAHNAQDRRQYVYPQSQAYYHQREYYPQQQQPVYYYYSYPGYPNTTLTTTRQTVKNA</sequence>
<reference evidence="1" key="1">
    <citation type="journal article" date="2020" name="Microb. Genom.">
        <title>Genetic diversity of clinical and environmental Mucorales isolates obtained from an investigation of mucormycosis cases among solid organ transplant recipients.</title>
        <authorList>
            <person name="Nguyen M.H."/>
            <person name="Kaul D."/>
            <person name="Muto C."/>
            <person name="Cheng S.J."/>
            <person name="Richter R.A."/>
            <person name="Bruno V.M."/>
            <person name="Liu G."/>
            <person name="Beyhan S."/>
            <person name="Sundermann A.J."/>
            <person name="Mounaud S."/>
            <person name="Pasculle A.W."/>
            <person name="Nierman W.C."/>
            <person name="Driscoll E."/>
            <person name="Cumbie R."/>
            <person name="Clancy C.J."/>
            <person name="Dupont C.L."/>
        </authorList>
    </citation>
    <scope>NUCLEOTIDE SEQUENCE</scope>
    <source>
        <strain evidence="1">GL16</strain>
    </source>
</reference>
<dbReference type="OrthoDB" id="2272325at2759"/>
<accession>A0A9P6YKH4</accession>
<evidence type="ECO:0000313" key="1">
    <source>
        <dbReference type="EMBL" id="KAG1550739.1"/>
    </source>
</evidence>
<gene>
    <name evidence="1" type="ORF">G6F51_002272</name>
</gene>
<dbReference type="EMBL" id="JAANIT010000190">
    <property type="protein sequence ID" value="KAG1550739.1"/>
    <property type="molecule type" value="Genomic_DNA"/>
</dbReference>
<comment type="caution">
    <text evidence="1">The sequence shown here is derived from an EMBL/GenBank/DDBJ whole genome shotgun (WGS) entry which is preliminary data.</text>
</comment>
<evidence type="ECO:0000313" key="2">
    <source>
        <dbReference type="Proteomes" id="UP000717996"/>
    </source>
</evidence>
<dbReference type="OMA" id="RNNHRYL"/>
<dbReference type="Proteomes" id="UP000717996">
    <property type="component" value="Unassembled WGS sequence"/>
</dbReference>
<name>A0A9P6YKH4_RHIOR</name>